<proteinExistence type="predicted"/>
<gene>
    <name evidence="2" type="ORF">A7U60_g8694</name>
</gene>
<dbReference type="OrthoDB" id="3268260at2759"/>
<feature type="signal peptide" evidence="1">
    <location>
        <begin position="1"/>
        <end position="19"/>
    </location>
</feature>
<comment type="caution">
    <text evidence="2">The sequence shown here is derived from an EMBL/GenBank/DDBJ whole genome shotgun (WGS) entry which is preliminary data.</text>
</comment>
<evidence type="ECO:0000313" key="3">
    <source>
        <dbReference type="Proteomes" id="UP000757232"/>
    </source>
</evidence>
<evidence type="ECO:0000313" key="2">
    <source>
        <dbReference type="EMBL" id="OCB84023.1"/>
    </source>
</evidence>
<evidence type="ECO:0000256" key="1">
    <source>
        <dbReference type="SAM" id="SignalP"/>
    </source>
</evidence>
<dbReference type="EMBL" id="LNZH02000216">
    <property type="protein sequence ID" value="OCB84023.1"/>
    <property type="molecule type" value="Genomic_DNA"/>
</dbReference>
<organism evidence="2 3">
    <name type="scientific">Sanghuangporus baumii</name>
    <name type="common">Phellinus baumii</name>
    <dbReference type="NCBI Taxonomy" id="108892"/>
    <lineage>
        <taxon>Eukaryota</taxon>
        <taxon>Fungi</taxon>
        <taxon>Dikarya</taxon>
        <taxon>Basidiomycota</taxon>
        <taxon>Agaricomycotina</taxon>
        <taxon>Agaricomycetes</taxon>
        <taxon>Hymenochaetales</taxon>
        <taxon>Hymenochaetaceae</taxon>
        <taxon>Sanghuangporus</taxon>
    </lineage>
</organism>
<name>A0A9Q5HQC6_SANBA</name>
<feature type="chain" id="PRO_5040395557" evidence="1">
    <location>
        <begin position="20"/>
        <end position="209"/>
    </location>
</feature>
<dbReference type="AlphaFoldDB" id="A0A9Q5HQC6"/>
<sequence>MRPLAVKILFLAYAITTQALHIRSSPPRFLTNDCPSIQEVSSTTFIVDEYEISHQTFTCIDANFTAAAMSSGTFSHTPQKRTSIEERSAAECTTPNPECQCGAATDCGCFNNGPAPSASDCSTLIGSTAVLSSLGGPTFIVPPNTFMAITLNTCSLGFINLATTNAEYCWDDLAAAGNDVVTCISELDITSGLCVADDERFFTRLGPVD</sequence>
<keyword evidence="1" id="KW-0732">Signal</keyword>
<reference evidence="2" key="1">
    <citation type="submission" date="2016-06" db="EMBL/GenBank/DDBJ databases">
        <title>Draft Genome sequence of the fungus Inonotus baumii.</title>
        <authorList>
            <person name="Zhu H."/>
            <person name="Lin W."/>
        </authorList>
    </citation>
    <scope>NUCLEOTIDE SEQUENCE</scope>
    <source>
        <strain evidence="2">821</strain>
    </source>
</reference>
<accession>A0A9Q5HQC6</accession>
<dbReference type="Proteomes" id="UP000757232">
    <property type="component" value="Unassembled WGS sequence"/>
</dbReference>
<keyword evidence="3" id="KW-1185">Reference proteome</keyword>
<protein>
    <submittedName>
        <fullName evidence="2">Uncharacterized protein</fullName>
    </submittedName>
</protein>